<dbReference type="InterPro" id="IPR005829">
    <property type="entry name" value="Sugar_transporter_CS"/>
</dbReference>
<dbReference type="InterPro" id="IPR036259">
    <property type="entry name" value="MFS_trans_sf"/>
</dbReference>
<dbReference type="Pfam" id="PF07690">
    <property type="entry name" value="MFS_1"/>
    <property type="match status" value="1"/>
</dbReference>
<evidence type="ECO:0000313" key="9">
    <source>
        <dbReference type="Proteomes" id="UP000270219"/>
    </source>
</evidence>
<feature type="transmembrane region" description="Helical" evidence="6">
    <location>
        <begin position="99"/>
        <end position="122"/>
    </location>
</feature>
<evidence type="ECO:0000256" key="5">
    <source>
        <dbReference type="ARBA" id="ARBA00023136"/>
    </source>
</evidence>
<evidence type="ECO:0000259" key="7">
    <source>
        <dbReference type="PROSITE" id="PS50850"/>
    </source>
</evidence>
<comment type="subcellular location">
    <subcellularLocation>
        <location evidence="1">Cell membrane</location>
        <topology evidence="1">Multi-pass membrane protein</topology>
    </subcellularLocation>
</comment>
<dbReference type="SUPFAM" id="SSF103473">
    <property type="entry name" value="MFS general substrate transporter"/>
    <property type="match status" value="1"/>
</dbReference>
<dbReference type="CDD" id="cd17321">
    <property type="entry name" value="MFS_MMR_MDR_like"/>
    <property type="match status" value="1"/>
</dbReference>
<feature type="transmembrane region" description="Helical" evidence="6">
    <location>
        <begin position="196"/>
        <end position="216"/>
    </location>
</feature>
<feature type="transmembrane region" description="Helical" evidence="6">
    <location>
        <begin position="46"/>
        <end position="63"/>
    </location>
</feature>
<keyword evidence="5 6" id="KW-0472">Membrane</keyword>
<evidence type="ECO:0000256" key="1">
    <source>
        <dbReference type="ARBA" id="ARBA00004651"/>
    </source>
</evidence>
<feature type="transmembrane region" description="Helical" evidence="6">
    <location>
        <begin position="350"/>
        <end position="375"/>
    </location>
</feature>
<evidence type="ECO:0000256" key="2">
    <source>
        <dbReference type="ARBA" id="ARBA00022448"/>
    </source>
</evidence>
<dbReference type="PANTHER" id="PTHR42718">
    <property type="entry name" value="MAJOR FACILITATOR SUPERFAMILY MULTIDRUG TRANSPORTER MFSC"/>
    <property type="match status" value="1"/>
</dbReference>
<dbReference type="Gene3D" id="1.20.1250.20">
    <property type="entry name" value="MFS general substrate transporter like domains"/>
    <property type="match status" value="1"/>
</dbReference>
<feature type="transmembrane region" description="Helical" evidence="6">
    <location>
        <begin position="9"/>
        <end position="34"/>
    </location>
</feature>
<comment type="caution">
    <text evidence="8">The sequence shown here is derived from an EMBL/GenBank/DDBJ whole genome shotgun (WGS) entry which is preliminary data.</text>
</comment>
<proteinExistence type="predicted"/>
<dbReference type="GO" id="GO:0005886">
    <property type="term" value="C:plasma membrane"/>
    <property type="evidence" value="ECO:0007669"/>
    <property type="project" value="UniProtKB-SubCell"/>
</dbReference>
<dbReference type="GO" id="GO:0022857">
    <property type="term" value="F:transmembrane transporter activity"/>
    <property type="evidence" value="ECO:0007669"/>
    <property type="project" value="InterPro"/>
</dbReference>
<dbReference type="InterPro" id="IPR020846">
    <property type="entry name" value="MFS_dom"/>
</dbReference>
<keyword evidence="4 6" id="KW-1133">Transmembrane helix</keyword>
<feature type="transmembrane region" description="Helical" evidence="6">
    <location>
        <begin position="422"/>
        <end position="442"/>
    </location>
</feature>
<sequence>MSLRKNEKFIILAVSLGVILNPLNTTMITVALPAIQRDFQLSATDISWLIASYFIISAIFTPLIGKLSDIYGRKLIFLIGLGLVVVSSILAPLSPNLPVLLAMRGIQAIGTSALFPAGVGIIRHTIQHNQNRVIGTLAVFATTSAAFGPTIGGILIQFGGWPVIFYVNLPILAIGIALTWIFIPKDKRNKEKAYKLDILGILLFSLFITCWMVFLLGLEQGVQIGTLILAILLTIAFYFYEKNREEPFINVHFFRKNLNVALIFVQYILSTVIFFAVLLSFPTFIQSVLGASSQMAGIAMLSLSIFAMIMTPIATRWMERAGFRIPLLASVFIGLVGVFLLFTVKDDSPLVWIGVVLAVTGISNGIQNIGLQNLLYSFIDVEESGIASGLLMTSRFIGNILASSIYGVAFATGMNVGNMSTMALVLVVVAIVLVPGMLYVTMKEKRL</sequence>
<organism evidence="8 9">
    <name type="scientific">Oceanobacillus piezotolerans</name>
    <dbReference type="NCBI Taxonomy" id="2448030"/>
    <lineage>
        <taxon>Bacteria</taxon>
        <taxon>Bacillati</taxon>
        <taxon>Bacillota</taxon>
        <taxon>Bacilli</taxon>
        <taxon>Bacillales</taxon>
        <taxon>Bacillaceae</taxon>
        <taxon>Oceanobacillus</taxon>
    </lineage>
</organism>
<evidence type="ECO:0000313" key="8">
    <source>
        <dbReference type="EMBL" id="RLL40619.1"/>
    </source>
</evidence>
<dbReference type="Gene3D" id="1.20.1720.10">
    <property type="entry name" value="Multidrug resistance protein D"/>
    <property type="match status" value="1"/>
</dbReference>
<dbReference type="PROSITE" id="PS00216">
    <property type="entry name" value="SUGAR_TRANSPORT_1"/>
    <property type="match status" value="1"/>
</dbReference>
<feature type="transmembrane region" description="Helical" evidence="6">
    <location>
        <begin position="75"/>
        <end position="93"/>
    </location>
</feature>
<dbReference type="EMBL" id="RCHR01000011">
    <property type="protein sequence ID" value="RLL40619.1"/>
    <property type="molecule type" value="Genomic_DNA"/>
</dbReference>
<accession>A0A498DDD5</accession>
<evidence type="ECO:0000256" key="6">
    <source>
        <dbReference type="SAM" id="Phobius"/>
    </source>
</evidence>
<dbReference type="InterPro" id="IPR011701">
    <property type="entry name" value="MFS"/>
</dbReference>
<name>A0A498DDD5_9BACI</name>
<evidence type="ECO:0000256" key="3">
    <source>
        <dbReference type="ARBA" id="ARBA00022692"/>
    </source>
</evidence>
<dbReference type="AlphaFoldDB" id="A0A498DDD5"/>
<feature type="domain" description="Major facilitator superfamily (MFS) profile" evidence="7">
    <location>
        <begin position="10"/>
        <end position="447"/>
    </location>
</feature>
<dbReference type="PROSITE" id="PS50850">
    <property type="entry name" value="MFS"/>
    <property type="match status" value="1"/>
</dbReference>
<feature type="transmembrane region" description="Helical" evidence="6">
    <location>
        <begin position="134"/>
        <end position="158"/>
    </location>
</feature>
<protein>
    <submittedName>
        <fullName evidence="8">MFS transporter</fullName>
    </submittedName>
</protein>
<feature type="transmembrane region" description="Helical" evidence="6">
    <location>
        <begin position="260"/>
        <end position="285"/>
    </location>
</feature>
<feature type="transmembrane region" description="Helical" evidence="6">
    <location>
        <begin position="325"/>
        <end position="344"/>
    </location>
</feature>
<gene>
    <name evidence="8" type="ORF">D8M04_18920</name>
</gene>
<evidence type="ECO:0000256" key="4">
    <source>
        <dbReference type="ARBA" id="ARBA00022989"/>
    </source>
</evidence>
<dbReference type="RefSeq" id="WP_121524971.1">
    <property type="nucleotide sequence ID" value="NZ_RCHR01000011.1"/>
</dbReference>
<feature type="transmembrane region" description="Helical" evidence="6">
    <location>
        <begin position="164"/>
        <end position="184"/>
    </location>
</feature>
<keyword evidence="2" id="KW-0813">Transport</keyword>
<keyword evidence="3 6" id="KW-0812">Transmembrane</keyword>
<feature type="transmembrane region" description="Helical" evidence="6">
    <location>
        <begin position="222"/>
        <end position="240"/>
    </location>
</feature>
<dbReference type="PANTHER" id="PTHR42718:SF9">
    <property type="entry name" value="MAJOR FACILITATOR SUPERFAMILY MULTIDRUG TRANSPORTER MFSC"/>
    <property type="match status" value="1"/>
</dbReference>
<keyword evidence="9" id="KW-1185">Reference proteome</keyword>
<dbReference type="Proteomes" id="UP000270219">
    <property type="component" value="Unassembled WGS sequence"/>
</dbReference>
<reference evidence="8 9" key="1">
    <citation type="submission" date="2018-10" db="EMBL/GenBank/DDBJ databases">
        <title>Oceanobacillus sp. YLB-02 draft genome.</title>
        <authorList>
            <person name="Yu L."/>
        </authorList>
    </citation>
    <scope>NUCLEOTIDE SEQUENCE [LARGE SCALE GENOMIC DNA]</scope>
    <source>
        <strain evidence="8 9">YLB-02</strain>
    </source>
</reference>
<feature type="transmembrane region" description="Helical" evidence="6">
    <location>
        <begin position="291"/>
        <end position="313"/>
    </location>
</feature>
<dbReference type="OrthoDB" id="102502at2"/>